<feature type="domain" description="Transglycosylase SLT" evidence="3">
    <location>
        <begin position="37"/>
        <end position="320"/>
    </location>
</feature>
<gene>
    <name evidence="4" type="ORF">IX83_04695</name>
</gene>
<dbReference type="Pfam" id="PF01471">
    <property type="entry name" value="PG_binding_1"/>
    <property type="match status" value="1"/>
</dbReference>
<dbReference type="SUPFAM" id="SSF53955">
    <property type="entry name" value="Lysozyme-like"/>
    <property type="match status" value="1"/>
</dbReference>
<keyword evidence="1" id="KW-0732">Signal</keyword>
<evidence type="ECO:0000259" key="2">
    <source>
        <dbReference type="Pfam" id="PF01471"/>
    </source>
</evidence>
<dbReference type="InterPro" id="IPR011970">
    <property type="entry name" value="MltB_2"/>
</dbReference>
<dbReference type="InterPro" id="IPR043426">
    <property type="entry name" value="MltB-like"/>
</dbReference>
<dbReference type="STRING" id="1072685.IX83_04695"/>
<dbReference type="InterPro" id="IPR023346">
    <property type="entry name" value="Lysozyme-like_dom_sf"/>
</dbReference>
<dbReference type="InterPro" id="IPR036365">
    <property type="entry name" value="PGBD-like_sf"/>
</dbReference>
<feature type="chain" id="PRO_5001717832" description="Lytic transglycosylase" evidence="1">
    <location>
        <begin position="20"/>
        <end position="405"/>
    </location>
</feature>
<evidence type="ECO:0008006" key="6">
    <source>
        <dbReference type="Google" id="ProtNLM"/>
    </source>
</evidence>
<dbReference type="Gene3D" id="1.10.530.10">
    <property type="match status" value="1"/>
</dbReference>
<proteinExistence type="predicted"/>
<reference evidence="4 5" key="1">
    <citation type="journal article" date="2014" name="BMC Genomics">
        <title>A genomic perspective on a new bacterial genus and species from the Alcaligenaceae family, Basilea psittacipulmonis.</title>
        <authorList>
            <person name="Whiteson K.L."/>
            <person name="Hernandez D."/>
            <person name="Lazarevic V."/>
            <person name="Gaia N."/>
            <person name="Farinelli L."/>
            <person name="Francois P."/>
            <person name="Pilo P."/>
            <person name="Frey J."/>
            <person name="Schrenzel J."/>
        </authorList>
    </citation>
    <scope>NUCLEOTIDE SEQUENCE [LARGE SCALE GENOMIC DNA]</scope>
    <source>
        <strain evidence="4 5">DSM 24701</strain>
    </source>
</reference>
<dbReference type="InterPro" id="IPR036366">
    <property type="entry name" value="PGBDSf"/>
</dbReference>
<evidence type="ECO:0000259" key="3">
    <source>
        <dbReference type="Pfam" id="PF13406"/>
    </source>
</evidence>
<dbReference type="NCBIfam" id="TIGR02283">
    <property type="entry name" value="MltB_2"/>
    <property type="match status" value="1"/>
</dbReference>
<dbReference type="Gene3D" id="1.10.101.10">
    <property type="entry name" value="PGBD-like superfamily/PGBD"/>
    <property type="match status" value="1"/>
</dbReference>
<dbReference type="eggNOG" id="COG3409">
    <property type="taxonomic scope" value="Bacteria"/>
</dbReference>
<dbReference type="Pfam" id="PF13406">
    <property type="entry name" value="SLT_2"/>
    <property type="match status" value="1"/>
</dbReference>
<feature type="domain" description="Peptidoglycan binding-like" evidence="2">
    <location>
        <begin position="339"/>
        <end position="394"/>
    </location>
</feature>
<dbReference type="PANTHER" id="PTHR30163:SF10">
    <property type="entry name" value="TRANSGLYCOLASE-RELATED"/>
    <property type="match status" value="1"/>
</dbReference>
<dbReference type="SUPFAM" id="SSF47090">
    <property type="entry name" value="PGBD-like"/>
    <property type="match status" value="1"/>
</dbReference>
<dbReference type="PANTHER" id="PTHR30163">
    <property type="entry name" value="MEMBRANE-BOUND LYTIC MUREIN TRANSGLYCOSYLASE B"/>
    <property type="match status" value="1"/>
</dbReference>
<dbReference type="CDD" id="cd13399">
    <property type="entry name" value="Slt35-like"/>
    <property type="match status" value="1"/>
</dbReference>
<dbReference type="InterPro" id="IPR031304">
    <property type="entry name" value="SLT_2"/>
</dbReference>
<protein>
    <recommendedName>
        <fullName evidence="6">Lytic transglycosylase</fullName>
    </recommendedName>
</protein>
<dbReference type="FunFam" id="1.10.8.350:FF:000001">
    <property type="entry name" value="Lytic murein transglycosylase B"/>
    <property type="match status" value="1"/>
</dbReference>
<evidence type="ECO:0000313" key="5">
    <source>
        <dbReference type="Proteomes" id="UP000028945"/>
    </source>
</evidence>
<dbReference type="EMBL" id="CP009238">
    <property type="protein sequence ID" value="AIL32699.1"/>
    <property type="molecule type" value="Genomic_DNA"/>
</dbReference>
<sequence>MSKTLFTCAVLTFSTSALSQTLPQTKEALLTCLNSIKPKDIDTALYQKITASIEPDFSVLDKLNYQPEFKLPSWDYYSVLVDQERVNDGLVMMNQYKTVLDRIHQQYKVPPQVIVAIWGIESNYGKNIGQTPILNSLATLSCYGRRQNYFRTELTAALKIIASGDVRAEDLKGSWAGAFGNTQFMPSTYRRLAVDFDKDGKKDLVNSVPDALASTANFLIKSGWKPGLAWGLEVKLPQHFDTSQTAWNKRKTAKQWQDLGLKPYASRQSITQVFPEHTSLGLLLPDGPNGIALLVSQNFTAVYRYNASTNYALAILGLAQKLNLKTDFEKKWSRQGLSRKDRVQLQDHLKSLGYDIGSSDGILGSKSRHAIQALQQEWGMTADGVADKEFYQKLIHHSQATSSQE</sequence>
<dbReference type="GO" id="GO:0008933">
    <property type="term" value="F:peptidoglycan lytic transglycosylase activity"/>
    <property type="evidence" value="ECO:0007669"/>
    <property type="project" value="TreeGrafter"/>
</dbReference>
<name>A0A077DDK2_9BURK</name>
<accession>A0A077DDK2</accession>
<evidence type="ECO:0000256" key="1">
    <source>
        <dbReference type="SAM" id="SignalP"/>
    </source>
</evidence>
<dbReference type="HOGENOM" id="CLU_035402_0_2_4"/>
<dbReference type="Gene3D" id="1.10.8.350">
    <property type="entry name" value="Bacterial muramidase"/>
    <property type="match status" value="1"/>
</dbReference>
<dbReference type="Proteomes" id="UP000028945">
    <property type="component" value="Chromosome"/>
</dbReference>
<organism evidence="4 5">
    <name type="scientific">Basilea psittacipulmonis DSM 24701</name>
    <dbReference type="NCBI Taxonomy" id="1072685"/>
    <lineage>
        <taxon>Bacteria</taxon>
        <taxon>Pseudomonadati</taxon>
        <taxon>Pseudomonadota</taxon>
        <taxon>Betaproteobacteria</taxon>
        <taxon>Burkholderiales</taxon>
        <taxon>Alcaligenaceae</taxon>
        <taxon>Basilea</taxon>
    </lineage>
</organism>
<dbReference type="InterPro" id="IPR002477">
    <property type="entry name" value="Peptidoglycan-bd-like"/>
</dbReference>
<feature type="signal peptide" evidence="1">
    <location>
        <begin position="1"/>
        <end position="19"/>
    </location>
</feature>
<dbReference type="eggNOG" id="COG2951">
    <property type="taxonomic scope" value="Bacteria"/>
</dbReference>
<dbReference type="KEGG" id="bpsi:IX83_04695"/>
<keyword evidence="5" id="KW-1185">Reference proteome</keyword>
<dbReference type="AlphaFoldDB" id="A0A077DDK2"/>
<dbReference type="GO" id="GO:0009253">
    <property type="term" value="P:peptidoglycan catabolic process"/>
    <property type="evidence" value="ECO:0007669"/>
    <property type="project" value="TreeGrafter"/>
</dbReference>
<evidence type="ECO:0000313" key="4">
    <source>
        <dbReference type="EMBL" id="AIL32699.1"/>
    </source>
</evidence>